<evidence type="ECO:0000313" key="4">
    <source>
        <dbReference type="EMBL" id="CAE0189408.1"/>
    </source>
</evidence>
<feature type="transmembrane region" description="Helical" evidence="2">
    <location>
        <begin position="122"/>
        <end position="147"/>
    </location>
</feature>
<dbReference type="Pfam" id="PF03703">
    <property type="entry name" value="bPH_2"/>
    <property type="match status" value="1"/>
</dbReference>
<evidence type="ECO:0000313" key="5">
    <source>
        <dbReference type="EMBL" id="WZN63914.1"/>
    </source>
</evidence>
<sequence>MIAQGTRHGGLRVACAAGSSTSARDRQTTVPQRRARASWVTKKLNQHRNGTSNLLRTKAVDEGSEDVDFEDRLAKLRAAKGTKGRGQGGTKAKATEAGKPKKVYDYTGETVFYEGKPSAGDLAVNVALGATLLWLPLSIAAIGRFAWVNYKITDKRISVSNTSPIANDESQLDCAYEEVADVQAIGRGLGLWGDMVVKLKDGSKIEIRSIDKWQEVREYILARVAEASKQDVKEVEAKPVGF</sequence>
<evidence type="ECO:0000313" key="6">
    <source>
        <dbReference type="Proteomes" id="UP001472866"/>
    </source>
</evidence>
<dbReference type="AlphaFoldDB" id="A0A7S3C908"/>
<dbReference type="PANTHER" id="PTHR35688">
    <property type="entry name" value="NAD(P)-LINKED OXIDOREDUCTASE SUPERFAMILY PROTEIN"/>
    <property type="match status" value="1"/>
</dbReference>
<keyword evidence="2" id="KW-0472">Membrane</keyword>
<name>A0A7S3C908_9CHLO</name>
<dbReference type="PANTHER" id="PTHR35688:SF2">
    <property type="entry name" value="NAD(P)-LINKED OXIDOREDUCTASE SUPERFAMILY PROTEIN"/>
    <property type="match status" value="1"/>
</dbReference>
<reference evidence="5 6" key="2">
    <citation type="submission" date="2024-03" db="EMBL/GenBank/DDBJ databases">
        <title>Complete genome sequence of the green alga Chloropicon roscoffensis RCC1871.</title>
        <authorList>
            <person name="Lemieux C."/>
            <person name="Pombert J.-F."/>
            <person name="Otis C."/>
            <person name="Turmel M."/>
        </authorList>
    </citation>
    <scope>NUCLEOTIDE SEQUENCE [LARGE SCALE GENOMIC DNA]</scope>
    <source>
        <strain evidence="5 6">RCC1871</strain>
    </source>
</reference>
<organism evidence="4">
    <name type="scientific">Chloropicon roscoffensis</name>
    <dbReference type="NCBI Taxonomy" id="1461544"/>
    <lineage>
        <taxon>Eukaryota</taxon>
        <taxon>Viridiplantae</taxon>
        <taxon>Chlorophyta</taxon>
        <taxon>Chloropicophyceae</taxon>
        <taxon>Chloropicales</taxon>
        <taxon>Chloropicaceae</taxon>
        <taxon>Chloropicon</taxon>
    </lineage>
</organism>
<evidence type="ECO:0000256" key="2">
    <source>
        <dbReference type="SAM" id="Phobius"/>
    </source>
</evidence>
<gene>
    <name evidence="4" type="ORF">CROS1456_LOCUS2479</name>
    <name evidence="5" type="ORF">HKI87_08g54670</name>
</gene>
<evidence type="ECO:0000256" key="1">
    <source>
        <dbReference type="SAM" id="MobiDB-lite"/>
    </source>
</evidence>
<keyword evidence="2" id="KW-0812">Transmembrane</keyword>
<dbReference type="EMBL" id="CP151508">
    <property type="protein sequence ID" value="WZN63914.1"/>
    <property type="molecule type" value="Genomic_DNA"/>
</dbReference>
<dbReference type="InterPro" id="IPR005182">
    <property type="entry name" value="YdbS-like_PH"/>
</dbReference>
<keyword evidence="6" id="KW-1185">Reference proteome</keyword>
<evidence type="ECO:0000259" key="3">
    <source>
        <dbReference type="Pfam" id="PF03703"/>
    </source>
</evidence>
<dbReference type="EMBL" id="HBHZ01003204">
    <property type="protein sequence ID" value="CAE0189408.1"/>
    <property type="molecule type" value="Transcribed_RNA"/>
</dbReference>
<feature type="region of interest" description="Disordered" evidence="1">
    <location>
        <begin position="1"/>
        <end position="37"/>
    </location>
</feature>
<proteinExistence type="predicted"/>
<dbReference type="Proteomes" id="UP001472866">
    <property type="component" value="Chromosome 08"/>
</dbReference>
<reference evidence="4" key="1">
    <citation type="submission" date="2021-01" db="EMBL/GenBank/DDBJ databases">
        <authorList>
            <person name="Corre E."/>
            <person name="Pelletier E."/>
            <person name="Niang G."/>
            <person name="Scheremetjew M."/>
            <person name="Finn R."/>
            <person name="Kale V."/>
            <person name="Holt S."/>
            <person name="Cochrane G."/>
            <person name="Meng A."/>
            <person name="Brown T."/>
            <person name="Cohen L."/>
        </authorList>
    </citation>
    <scope>NUCLEOTIDE SEQUENCE</scope>
    <source>
        <strain evidence="4">RCC1871</strain>
    </source>
</reference>
<feature type="domain" description="YdbS-like PH" evidence="3">
    <location>
        <begin position="146"/>
        <end position="220"/>
    </location>
</feature>
<accession>A0A7S3C908</accession>
<keyword evidence="2" id="KW-1133">Transmembrane helix</keyword>
<protein>
    <submittedName>
        <fullName evidence="5">BPH_2 domain-containing protein</fullName>
    </submittedName>
</protein>